<dbReference type="GO" id="GO:0008270">
    <property type="term" value="F:zinc ion binding"/>
    <property type="evidence" value="ECO:0007669"/>
    <property type="project" value="TreeGrafter"/>
</dbReference>
<comment type="caution">
    <text evidence="2">The sequence shown here is derived from an EMBL/GenBank/DDBJ whole genome shotgun (WGS) entry which is preliminary data.</text>
</comment>
<feature type="binding site" evidence="1">
    <location>
        <position position="137"/>
    </location>
    <ligand>
        <name>Zn(2+)</name>
        <dbReference type="ChEBI" id="CHEBI:29105"/>
    </ligand>
</feature>
<dbReference type="InterPro" id="IPR036388">
    <property type="entry name" value="WH-like_DNA-bd_sf"/>
</dbReference>
<dbReference type="RefSeq" id="WP_053223925.1">
    <property type="nucleotide sequence ID" value="NZ_JSVA01000012.1"/>
</dbReference>
<dbReference type="Pfam" id="PF01475">
    <property type="entry name" value="FUR"/>
    <property type="match status" value="1"/>
</dbReference>
<dbReference type="InterPro" id="IPR002481">
    <property type="entry name" value="FUR"/>
</dbReference>
<sequence>MDNHIKELLRDHALRLTQGRADIIDVFLNHQVAVSHSDIELAVDGKYDRVTIYRTLKSFLDKGLIHKILDDKGGIRYALCADTCSEGSHQHNHIHFKCNKCEQTTCLEHVEIPVVKLPRGFTGEESNFLITGICDKCKQQ</sequence>
<comment type="cofactor">
    <cofactor evidence="1">
        <name>Zn(2+)</name>
        <dbReference type="ChEBI" id="CHEBI:29105"/>
    </cofactor>
    <text evidence="1">Binds 1 zinc ion per subunit.</text>
</comment>
<gene>
    <name evidence="2" type="ORF">OB69_11720</name>
</gene>
<dbReference type="InterPro" id="IPR036390">
    <property type="entry name" value="WH_DNA-bd_sf"/>
</dbReference>
<accession>A0A0L8AJ25</accession>
<dbReference type="PANTHER" id="PTHR33202">
    <property type="entry name" value="ZINC UPTAKE REGULATION PROTEIN"/>
    <property type="match status" value="1"/>
</dbReference>
<organism evidence="2 3">
    <name type="scientific">Roseivirga seohaensis subsp. aquiponti</name>
    <dbReference type="NCBI Taxonomy" id="1566026"/>
    <lineage>
        <taxon>Bacteria</taxon>
        <taxon>Pseudomonadati</taxon>
        <taxon>Bacteroidota</taxon>
        <taxon>Cytophagia</taxon>
        <taxon>Cytophagales</taxon>
        <taxon>Roseivirgaceae</taxon>
        <taxon>Roseivirga</taxon>
    </lineage>
</organism>
<feature type="binding site" evidence="1">
    <location>
        <position position="101"/>
    </location>
    <ligand>
        <name>Zn(2+)</name>
        <dbReference type="ChEBI" id="CHEBI:29105"/>
    </ligand>
</feature>
<dbReference type="AlphaFoldDB" id="A0A0L8AJ25"/>
<name>A0A0L8AJ25_9BACT</name>
<feature type="binding site" evidence="1">
    <location>
        <position position="98"/>
    </location>
    <ligand>
        <name>Zn(2+)</name>
        <dbReference type="ChEBI" id="CHEBI:29105"/>
    </ligand>
</feature>
<feature type="binding site" evidence="1">
    <location>
        <position position="134"/>
    </location>
    <ligand>
        <name>Zn(2+)</name>
        <dbReference type="ChEBI" id="CHEBI:29105"/>
    </ligand>
</feature>
<keyword evidence="3" id="KW-1185">Reference proteome</keyword>
<dbReference type="EMBL" id="JSVA01000012">
    <property type="protein sequence ID" value="KOF02443.1"/>
    <property type="molecule type" value="Genomic_DNA"/>
</dbReference>
<dbReference type="Proteomes" id="UP000036908">
    <property type="component" value="Unassembled WGS sequence"/>
</dbReference>
<reference evidence="3" key="1">
    <citation type="submission" date="2014-11" db="EMBL/GenBank/DDBJ databases">
        <title>Genome sequencing of Roseivirga sp. D-25.</title>
        <authorList>
            <person name="Selvaratnam C."/>
            <person name="Thevarajoo S."/>
            <person name="Goh K.M."/>
            <person name="Eee R."/>
            <person name="Chan K.-G."/>
            <person name="Chong C.S."/>
        </authorList>
    </citation>
    <scope>NUCLEOTIDE SEQUENCE [LARGE SCALE GENOMIC DNA]</scope>
    <source>
        <strain evidence="3">D-25</strain>
    </source>
</reference>
<dbReference type="GO" id="GO:0000976">
    <property type="term" value="F:transcription cis-regulatory region binding"/>
    <property type="evidence" value="ECO:0007669"/>
    <property type="project" value="TreeGrafter"/>
</dbReference>
<dbReference type="GO" id="GO:0045892">
    <property type="term" value="P:negative regulation of DNA-templated transcription"/>
    <property type="evidence" value="ECO:0007669"/>
    <property type="project" value="TreeGrafter"/>
</dbReference>
<dbReference type="PATRIC" id="fig|1566026.4.peg.632"/>
<dbReference type="Gene3D" id="1.10.10.10">
    <property type="entry name" value="Winged helix-like DNA-binding domain superfamily/Winged helix DNA-binding domain"/>
    <property type="match status" value="1"/>
</dbReference>
<keyword evidence="1" id="KW-0862">Zinc</keyword>
<dbReference type="SUPFAM" id="SSF46785">
    <property type="entry name" value="Winged helix' DNA-binding domain"/>
    <property type="match status" value="1"/>
</dbReference>
<evidence type="ECO:0000313" key="3">
    <source>
        <dbReference type="Proteomes" id="UP000036908"/>
    </source>
</evidence>
<protein>
    <submittedName>
        <fullName evidence="2">Fur family transcriptional regulator</fullName>
    </submittedName>
</protein>
<evidence type="ECO:0000313" key="2">
    <source>
        <dbReference type="EMBL" id="KOF02443.1"/>
    </source>
</evidence>
<evidence type="ECO:0000256" key="1">
    <source>
        <dbReference type="PIRSR" id="PIRSR602481-1"/>
    </source>
</evidence>
<dbReference type="GO" id="GO:0003700">
    <property type="term" value="F:DNA-binding transcription factor activity"/>
    <property type="evidence" value="ECO:0007669"/>
    <property type="project" value="InterPro"/>
</dbReference>
<dbReference type="OrthoDB" id="594893at2"/>
<keyword evidence="1" id="KW-0479">Metal-binding</keyword>
<proteinExistence type="predicted"/>
<dbReference type="PANTHER" id="PTHR33202:SF22">
    <property type="entry name" value="HYDROGEN PEROXIDE SENSITIVE REPRESSOR"/>
    <property type="match status" value="1"/>
</dbReference>
<dbReference type="GO" id="GO:1900376">
    <property type="term" value="P:regulation of secondary metabolite biosynthetic process"/>
    <property type="evidence" value="ECO:0007669"/>
    <property type="project" value="TreeGrafter"/>
</dbReference>